<feature type="compositionally biased region" description="Basic and acidic residues" evidence="2">
    <location>
        <begin position="855"/>
        <end position="876"/>
    </location>
</feature>
<dbReference type="InParanoid" id="A0A5F8G3Q2"/>
<dbReference type="GeneTree" id="ENSGT00940000153251"/>
<evidence type="ECO:0000256" key="2">
    <source>
        <dbReference type="SAM" id="MobiDB-lite"/>
    </source>
</evidence>
<dbReference type="GO" id="GO:0005876">
    <property type="term" value="C:spindle microtubule"/>
    <property type="evidence" value="ECO:0000318"/>
    <property type="project" value="GO_Central"/>
</dbReference>
<feature type="compositionally biased region" description="Polar residues" evidence="2">
    <location>
        <begin position="670"/>
        <end position="680"/>
    </location>
</feature>
<evidence type="ECO:0000313" key="3">
    <source>
        <dbReference type="Ensembl" id="ENSMODP00000042099.1"/>
    </source>
</evidence>
<dbReference type="STRING" id="13616.ENSMODP00000042099"/>
<dbReference type="GO" id="GO:0045931">
    <property type="term" value="P:positive regulation of mitotic cell cycle"/>
    <property type="evidence" value="ECO:0000318"/>
    <property type="project" value="GO_Central"/>
</dbReference>
<dbReference type="InterPro" id="IPR042481">
    <property type="entry name" value="CCDC57"/>
</dbReference>
<dbReference type="FunCoup" id="A0A5F8G3Q2">
    <property type="interactions" value="110"/>
</dbReference>
<feature type="region of interest" description="Disordered" evidence="2">
    <location>
        <begin position="815"/>
        <end position="887"/>
    </location>
</feature>
<dbReference type="PANTHER" id="PTHR46725:SF1">
    <property type="entry name" value="COILED-COIL DOMAIN-CONTAINING PROTEIN 57"/>
    <property type="match status" value="1"/>
</dbReference>
<dbReference type="Proteomes" id="UP000002280">
    <property type="component" value="Chromosome 2"/>
</dbReference>
<dbReference type="GO" id="GO:0007020">
    <property type="term" value="P:microtubule nucleation"/>
    <property type="evidence" value="ECO:0000318"/>
    <property type="project" value="GO_Central"/>
</dbReference>
<dbReference type="Ensembl" id="ENSMODT00000082046.1">
    <property type="protein sequence ID" value="ENSMODP00000042099.1"/>
    <property type="gene ID" value="ENSMODG00000003443.4"/>
</dbReference>
<evidence type="ECO:0000256" key="1">
    <source>
        <dbReference type="SAM" id="Coils"/>
    </source>
</evidence>
<feature type="region of interest" description="Disordered" evidence="2">
    <location>
        <begin position="944"/>
        <end position="980"/>
    </location>
</feature>
<dbReference type="GO" id="GO:0005814">
    <property type="term" value="C:centriole"/>
    <property type="evidence" value="ECO:0000318"/>
    <property type="project" value="GO_Central"/>
</dbReference>
<evidence type="ECO:0000313" key="4">
    <source>
        <dbReference type="Proteomes" id="UP000002280"/>
    </source>
</evidence>
<dbReference type="PANTHER" id="PTHR46725">
    <property type="entry name" value="COILED-COIL DOMAIN-CONTAINING PROTEIN 57"/>
    <property type="match status" value="1"/>
</dbReference>
<proteinExistence type="predicted"/>
<feature type="region of interest" description="Disordered" evidence="2">
    <location>
        <begin position="665"/>
        <end position="702"/>
    </location>
</feature>
<name>A0A5F8G3Q2_MONDO</name>
<dbReference type="GO" id="GO:0007099">
    <property type="term" value="P:centriole replication"/>
    <property type="evidence" value="ECO:0000318"/>
    <property type="project" value="GO_Central"/>
</dbReference>
<feature type="coiled-coil region" evidence="1">
    <location>
        <begin position="723"/>
        <end position="757"/>
    </location>
</feature>
<feature type="coiled-coil region" evidence="1">
    <location>
        <begin position="390"/>
        <end position="431"/>
    </location>
</feature>
<dbReference type="AlphaFoldDB" id="A0A5F8G3Q2"/>
<sequence length="980" mass="112733">MCFLKTTNDSTMLPQEKELDELLACKKEEWKTLQALRAQLQETALQDAQRQLQEAKEKLSQLKKDFTYNLQVLEERDCELERYDAAFAQTSMLEEARKAEVSELKIEVAKLKQAVAKETRKREELQQLYQHRLQEHRLELEQIHSNKNCEIDHHREQYEKLKWQLERKLQELDGELALQKQELLAEFESELKKREHEFRLQADDMSNIVLTHELKVKLLAKELEALKVAGIKAAESLLVAETTNLELEKEVKRKDLEIKDLTAVKNARIKDLEDKLQSVQLIRKKEEEIFKRKHEELDRFAREKDAVLTAVKEANVEHVQKLEAKVLEHQASHDTLEMELRQAEWRQADALKEKDIVIAKLQEDVAAMKSAWDAQIAQISKETISRDLQIHTLQEEEVKLKAQLARFQQDIERYKQQLSLAMKREQILERDKVQVELDWQCRCENAERNQYEKSEDLIQGLTTARNQVAAQLQETEQKLCEMKTVLKAIIFERDQAIHTLSLHGLLPEKEKKVFLTDHKINGSKGFPSSEIQKLQEQNTNLRTAIAHMRREMEALNDQVPSFISTGKKTLNAAVACDPEATSDTLISSSLLADKVSIGMALKKLQAKAVLLDSMVTQLKQKVQQKPLDFDEFQAQLSSQLDEVHLEISGLQEQVTQLKMHFSTVKKEAGKTSNKNQQQIPESLMLGKESQMTKKPLEGTTDRKDRFDQMGAGIQAQPLGAFSMQMLQKKLKEAARKISSLSQEKQQLIEMGNRLRAELGHSMKFSQHPFQSISGTLYPKTLVRDTGHHFLALEQPQGRLTTQELQYAQQDYFSRFSENAPETLTRNDTPSNFEEEPKLPPAQIQLNTPTRINKLAQEKENRSPEPTEAQELHEENRQLTQRSSSQVGSSLQDIWKMLDLGSSPSGFTSQDDSLPEISASRAADSLQERNQDTVVTSRAFTIEGMKLEVQPRPKSTKPSKPHPAKPKITQKSKIRNYNVKE</sequence>
<accession>A0A5F8G3Q2</accession>
<feature type="coiled-coil region" evidence="1">
    <location>
        <begin position="319"/>
        <end position="353"/>
    </location>
</feature>
<gene>
    <name evidence="3" type="primary">CCDC57</name>
</gene>
<reference evidence="3 4" key="1">
    <citation type="journal article" date="2007" name="Nature">
        <title>Genome of the marsupial Monodelphis domestica reveals innovation in non-coding sequences.</title>
        <authorList>
            <person name="Mikkelsen T.S."/>
            <person name="Wakefield M.J."/>
            <person name="Aken B."/>
            <person name="Amemiya C.T."/>
            <person name="Chang J.L."/>
            <person name="Duke S."/>
            <person name="Garber M."/>
            <person name="Gentles A.J."/>
            <person name="Goodstadt L."/>
            <person name="Heger A."/>
            <person name="Jurka J."/>
            <person name="Kamal M."/>
            <person name="Mauceli E."/>
            <person name="Searle S.M."/>
            <person name="Sharpe T."/>
            <person name="Baker M.L."/>
            <person name="Batzer M.A."/>
            <person name="Benos P.V."/>
            <person name="Belov K."/>
            <person name="Clamp M."/>
            <person name="Cook A."/>
            <person name="Cuff J."/>
            <person name="Das R."/>
            <person name="Davidow L."/>
            <person name="Deakin J.E."/>
            <person name="Fazzari M.J."/>
            <person name="Glass J.L."/>
            <person name="Grabherr M."/>
            <person name="Greally J.M."/>
            <person name="Gu W."/>
            <person name="Hore T.A."/>
            <person name="Huttley G.A."/>
            <person name="Kleber M."/>
            <person name="Jirtle R.L."/>
            <person name="Koina E."/>
            <person name="Lee J.T."/>
            <person name="Mahony S."/>
            <person name="Marra M.A."/>
            <person name="Miller R.D."/>
            <person name="Nicholls R.D."/>
            <person name="Oda M."/>
            <person name="Papenfuss A.T."/>
            <person name="Parra Z.E."/>
            <person name="Pollock D.D."/>
            <person name="Ray D.A."/>
            <person name="Schein J.E."/>
            <person name="Speed T.P."/>
            <person name="Thompson K."/>
            <person name="VandeBerg J.L."/>
            <person name="Wade C.M."/>
            <person name="Walker J.A."/>
            <person name="Waters P.D."/>
            <person name="Webber C."/>
            <person name="Weidman J.R."/>
            <person name="Xie X."/>
            <person name="Zody M.C."/>
            <person name="Baldwin J."/>
            <person name="Abdouelleil A."/>
            <person name="Abdulkadir J."/>
            <person name="Abebe A."/>
            <person name="Abera B."/>
            <person name="Abreu J."/>
            <person name="Acer S.C."/>
            <person name="Aftuck L."/>
            <person name="Alexander A."/>
            <person name="An P."/>
            <person name="Anderson E."/>
            <person name="Anderson S."/>
            <person name="Arachi H."/>
            <person name="Azer M."/>
            <person name="Bachantsang P."/>
            <person name="Barry A."/>
            <person name="Bayul T."/>
            <person name="Berlin A."/>
            <person name="Bessette D."/>
            <person name="Bloom T."/>
            <person name="Bloom T."/>
            <person name="Boguslavskiy L."/>
            <person name="Bonnet C."/>
            <person name="Boukhgalter B."/>
            <person name="Bourzgui I."/>
            <person name="Brown A."/>
            <person name="Cahill P."/>
            <person name="Channer S."/>
            <person name="Cheshatsang Y."/>
            <person name="Chuda L."/>
            <person name="Citroen M."/>
            <person name="Collymore A."/>
            <person name="Cooke P."/>
            <person name="Costello M."/>
            <person name="D'Aco K."/>
            <person name="Daza R."/>
            <person name="De Haan G."/>
            <person name="DeGray S."/>
            <person name="DeMaso C."/>
            <person name="Dhargay N."/>
            <person name="Dooley K."/>
            <person name="Dooley E."/>
            <person name="Doricent M."/>
            <person name="Dorje P."/>
            <person name="Dorjee K."/>
            <person name="Dupes A."/>
            <person name="Elong R."/>
            <person name="Falk J."/>
            <person name="Farina A."/>
            <person name="Faro S."/>
            <person name="Ferguson D."/>
            <person name="Fisher S."/>
            <person name="Foley C.D."/>
            <person name="Franke A."/>
            <person name="Friedrich D."/>
            <person name="Gadbois L."/>
            <person name="Gearin G."/>
            <person name="Gearin C.R."/>
            <person name="Giannoukos G."/>
            <person name="Goode T."/>
            <person name="Graham J."/>
            <person name="Grandbois E."/>
            <person name="Grewal S."/>
            <person name="Gyaltsen K."/>
            <person name="Hafez N."/>
            <person name="Hagos B."/>
            <person name="Hall J."/>
            <person name="Henson C."/>
            <person name="Hollinger A."/>
            <person name="Honan T."/>
            <person name="Huard M.D."/>
            <person name="Hughes L."/>
            <person name="Hurhula B."/>
            <person name="Husby M.E."/>
            <person name="Kamat A."/>
            <person name="Kanga B."/>
            <person name="Kashin S."/>
            <person name="Khazanovich D."/>
            <person name="Kisner P."/>
            <person name="Lance K."/>
            <person name="Lara M."/>
            <person name="Lee W."/>
            <person name="Lennon N."/>
            <person name="Letendre F."/>
            <person name="LeVine R."/>
            <person name="Lipovsky A."/>
            <person name="Liu X."/>
            <person name="Liu J."/>
            <person name="Liu S."/>
            <person name="Lokyitsang T."/>
            <person name="Lokyitsang Y."/>
            <person name="Lubonja R."/>
            <person name="Lui A."/>
            <person name="MacDonald P."/>
            <person name="Magnisalis V."/>
            <person name="Maru K."/>
            <person name="Matthews C."/>
            <person name="McCusker W."/>
            <person name="McDonough S."/>
            <person name="Mehta T."/>
            <person name="Meldrim J."/>
            <person name="Meneus L."/>
            <person name="Mihai O."/>
            <person name="Mihalev A."/>
            <person name="Mihova T."/>
            <person name="Mittelman R."/>
            <person name="Mlenga V."/>
            <person name="Montmayeur A."/>
            <person name="Mulrain L."/>
            <person name="Navidi A."/>
            <person name="Naylor J."/>
            <person name="Negash T."/>
            <person name="Nguyen T."/>
            <person name="Nguyen N."/>
            <person name="Nicol R."/>
            <person name="Norbu C."/>
            <person name="Norbu N."/>
            <person name="Novod N."/>
            <person name="O'Neill B."/>
            <person name="Osman S."/>
            <person name="Markiewicz E."/>
            <person name="Oyono O.L."/>
            <person name="Patti C."/>
            <person name="Phunkhang P."/>
            <person name="Pierre F."/>
            <person name="Priest M."/>
            <person name="Raghuraman S."/>
            <person name="Rege F."/>
            <person name="Reyes R."/>
            <person name="Rise C."/>
            <person name="Rogov P."/>
            <person name="Ross K."/>
            <person name="Ryan E."/>
            <person name="Settipalli S."/>
            <person name="Shea T."/>
            <person name="Sherpa N."/>
            <person name="Shi L."/>
            <person name="Shih D."/>
            <person name="Sparrow T."/>
            <person name="Spaulding J."/>
            <person name="Stalker J."/>
            <person name="Stange-Thomann N."/>
            <person name="Stavropoulos S."/>
            <person name="Stone C."/>
            <person name="Strader C."/>
            <person name="Tesfaye S."/>
            <person name="Thomson T."/>
            <person name="Thoulutsang Y."/>
            <person name="Thoulutsang D."/>
            <person name="Topham K."/>
            <person name="Topping I."/>
            <person name="Tsamla T."/>
            <person name="Vassiliev H."/>
            <person name="Vo A."/>
            <person name="Wangchuk T."/>
            <person name="Wangdi T."/>
            <person name="Weiand M."/>
            <person name="Wilkinson J."/>
            <person name="Wilson A."/>
            <person name="Yadav S."/>
            <person name="Young G."/>
            <person name="Yu Q."/>
            <person name="Zembek L."/>
            <person name="Zhong D."/>
            <person name="Zimmer A."/>
            <person name="Zwirko Z."/>
            <person name="Jaffe D.B."/>
            <person name="Alvarez P."/>
            <person name="Brockman W."/>
            <person name="Butler J."/>
            <person name="Chin C."/>
            <person name="Gnerre S."/>
            <person name="MacCallum I."/>
            <person name="Graves J.A."/>
            <person name="Ponting C.P."/>
            <person name="Breen M."/>
            <person name="Samollow P.B."/>
            <person name="Lander E.S."/>
            <person name="Lindblad-Toh K."/>
        </authorList>
    </citation>
    <scope>NUCLEOTIDE SEQUENCE [LARGE SCALE GENOMIC DNA]</scope>
</reference>
<dbReference type="Bgee" id="ENSMODG00000003443">
    <property type="expression patterns" value="Expressed in spinal cord and 20 other cell types or tissues"/>
</dbReference>
<reference evidence="3" key="2">
    <citation type="submission" date="2025-08" db="UniProtKB">
        <authorList>
            <consortium name="Ensembl"/>
        </authorList>
    </citation>
    <scope>IDENTIFICATION</scope>
</reference>
<keyword evidence="4" id="KW-1185">Reference proteome</keyword>
<dbReference type="GO" id="GO:0034451">
    <property type="term" value="C:centriolar satellite"/>
    <property type="evidence" value="ECO:0000318"/>
    <property type="project" value="GO_Central"/>
</dbReference>
<dbReference type="OMA" id="RNLKHKF"/>
<protein>
    <submittedName>
        <fullName evidence="3">Coiled-coil domain containing 57</fullName>
    </submittedName>
</protein>
<feature type="coiled-coil region" evidence="1">
    <location>
        <begin position="38"/>
        <end position="197"/>
    </location>
</feature>
<feature type="coiled-coil region" evidence="1">
    <location>
        <begin position="601"/>
        <end position="653"/>
    </location>
</feature>
<organism evidence="3 4">
    <name type="scientific">Monodelphis domestica</name>
    <name type="common">Gray short-tailed opossum</name>
    <dbReference type="NCBI Taxonomy" id="13616"/>
    <lineage>
        <taxon>Eukaryota</taxon>
        <taxon>Metazoa</taxon>
        <taxon>Chordata</taxon>
        <taxon>Craniata</taxon>
        <taxon>Vertebrata</taxon>
        <taxon>Euteleostomi</taxon>
        <taxon>Mammalia</taxon>
        <taxon>Metatheria</taxon>
        <taxon>Didelphimorphia</taxon>
        <taxon>Didelphidae</taxon>
        <taxon>Monodelphis</taxon>
    </lineage>
</organism>
<feature type="compositionally biased region" description="Basic and acidic residues" evidence="2">
    <location>
        <begin position="690"/>
        <end position="702"/>
    </location>
</feature>
<feature type="compositionally biased region" description="Polar residues" evidence="2">
    <location>
        <begin position="877"/>
        <end position="887"/>
    </location>
</feature>
<feature type="compositionally biased region" description="Basic residues" evidence="2">
    <location>
        <begin position="953"/>
        <end position="973"/>
    </location>
</feature>
<feature type="coiled-coil region" evidence="1">
    <location>
        <begin position="531"/>
        <end position="558"/>
    </location>
</feature>
<keyword evidence="1" id="KW-0175">Coiled coil</keyword>
<reference evidence="3" key="3">
    <citation type="submission" date="2025-09" db="UniProtKB">
        <authorList>
            <consortium name="Ensembl"/>
        </authorList>
    </citation>
    <scope>IDENTIFICATION</scope>
</reference>
<dbReference type="GO" id="GO:0060271">
    <property type="term" value="P:cilium assembly"/>
    <property type="evidence" value="ECO:0000318"/>
    <property type="project" value="GO_Central"/>
</dbReference>
<feature type="coiled-coil region" evidence="1">
    <location>
        <begin position="244"/>
        <end position="289"/>
    </location>
</feature>
<feature type="compositionally biased region" description="Polar residues" evidence="2">
    <location>
        <begin position="815"/>
        <end position="831"/>
    </location>
</feature>